<evidence type="ECO:0000313" key="12">
    <source>
        <dbReference type="EMBL" id="GAA0913529.1"/>
    </source>
</evidence>
<dbReference type="PRINTS" id="PR00469">
    <property type="entry name" value="PNDRDTASEII"/>
</dbReference>
<dbReference type="Gene3D" id="3.50.50.60">
    <property type="entry name" value="FAD/NAD(P)-binding domain"/>
    <property type="match status" value="2"/>
</dbReference>
<comment type="pathway">
    <text evidence="3">Nitrogen metabolism; nitrate reduction (assimilation).</text>
</comment>
<comment type="cofactor">
    <cofactor evidence="2">
        <name>[4Fe-4S] cluster</name>
        <dbReference type="ChEBI" id="CHEBI:49883"/>
    </cofactor>
</comment>
<dbReference type="Gene3D" id="1.10.10.1100">
    <property type="entry name" value="BFD-like [2Fe-2S]-binding domain"/>
    <property type="match status" value="1"/>
</dbReference>
<feature type="domain" description="BFD-like [2Fe-2S]-binding" evidence="10">
    <location>
        <begin position="401"/>
        <end position="447"/>
    </location>
</feature>
<dbReference type="InterPro" id="IPR052034">
    <property type="entry name" value="NasD-like"/>
</dbReference>
<name>A0ABN1NPZ3_9ACTN</name>
<protein>
    <submittedName>
        <fullName evidence="12">FAD-dependent oxidoreductase</fullName>
    </submittedName>
</protein>
<evidence type="ECO:0000256" key="7">
    <source>
        <dbReference type="ARBA" id="ARBA00023002"/>
    </source>
</evidence>
<dbReference type="Pfam" id="PF07992">
    <property type="entry name" value="Pyr_redox_2"/>
    <property type="match status" value="1"/>
</dbReference>
<evidence type="ECO:0000256" key="1">
    <source>
        <dbReference type="ARBA" id="ARBA00001929"/>
    </source>
</evidence>
<gene>
    <name evidence="12" type="ORF">GCM10009549_26880</name>
</gene>
<dbReference type="PRINTS" id="PR00368">
    <property type="entry name" value="FADPNR"/>
</dbReference>
<sequence length="454" mass="47133">MTAVTVIGCGPAAHRLVQRLHHHGHRGPVTVLGAEPEPAYNRALLVSALDGTLRARDLTLAPFPPGVRVRTGTRAVAVDRRRRLVRGDDGSEHPYDVLVLATGSRAALPRLTGAGGRSAPDVRVPRTLAEARPVGKGPVVVAGGGLRGVETAYALGRAGHHVTLVHPGAHPMHRLLDERAGALLAAALRDAGVVPETGRRVTGVEPGKAVLDDGRPLAAGTLLLCTGARPDTALARDAGLAVRHGVVVDDRLRTSDPDVYALGDCAEHPGCHATLASAWEQADALARTLTGGDGRLRPARHVVRPRLSGLDIAVVGPPGALHAPDDGEQVVLSDPARGRYGRLVLHDGRVHAGVLVRLPRAVATVGQLYAEDRPLPADRLALLLGTGGEYAESAELPDTAVVCQCNNVTKKGLEQAWRSGARDLPSIAAATRATTGCGSCAALVRQVCEGLAPA</sequence>
<evidence type="ECO:0000256" key="2">
    <source>
        <dbReference type="ARBA" id="ARBA00001966"/>
    </source>
</evidence>
<comment type="cofactor">
    <cofactor evidence="1">
        <name>siroheme</name>
        <dbReference type="ChEBI" id="CHEBI:60052"/>
    </cofactor>
</comment>
<evidence type="ECO:0000256" key="3">
    <source>
        <dbReference type="ARBA" id="ARBA00005096"/>
    </source>
</evidence>
<evidence type="ECO:0000256" key="4">
    <source>
        <dbReference type="ARBA" id="ARBA00010429"/>
    </source>
</evidence>
<evidence type="ECO:0000313" key="13">
    <source>
        <dbReference type="Proteomes" id="UP001501005"/>
    </source>
</evidence>
<dbReference type="Pfam" id="PF04324">
    <property type="entry name" value="Fer2_BFD"/>
    <property type="match status" value="1"/>
</dbReference>
<organism evidence="12 13">
    <name type="scientific">Streptomyces thermoalcalitolerans</name>
    <dbReference type="NCBI Taxonomy" id="65605"/>
    <lineage>
        <taxon>Bacteria</taxon>
        <taxon>Bacillati</taxon>
        <taxon>Actinomycetota</taxon>
        <taxon>Actinomycetes</taxon>
        <taxon>Kitasatosporales</taxon>
        <taxon>Streptomycetaceae</taxon>
        <taxon>Streptomyces</taxon>
    </lineage>
</organism>
<proteinExistence type="inferred from homology"/>
<accession>A0ABN1NPZ3</accession>
<dbReference type="PANTHER" id="PTHR43809">
    <property type="entry name" value="NITRITE REDUCTASE (NADH) LARGE SUBUNIT"/>
    <property type="match status" value="1"/>
</dbReference>
<evidence type="ECO:0000256" key="8">
    <source>
        <dbReference type="ARBA" id="ARBA00023004"/>
    </source>
</evidence>
<keyword evidence="13" id="KW-1185">Reference proteome</keyword>
<dbReference type="SUPFAM" id="SSF51905">
    <property type="entry name" value="FAD/NAD(P)-binding domain"/>
    <property type="match status" value="1"/>
</dbReference>
<comment type="similarity">
    <text evidence="4">Belongs to the nitrite and sulfite reductase 4Fe-4S domain family.</text>
</comment>
<evidence type="ECO:0000259" key="11">
    <source>
        <dbReference type="Pfam" id="PF07992"/>
    </source>
</evidence>
<reference evidence="12 13" key="1">
    <citation type="journal article" date="2019" name="Int. J. Syst. Evol. Microbiol.">
        <title>The Global Catalogue of Microorganisms (GCM) 10K type strain sequencing project: providing services to taxonomists for standard genome sequencing and annotation.</title>
        <authorList>
            <consortium name="The Broad Institute Genomics Platform"/>
            <consortium name="The Broad Institute Genome Sequencing Center for Infectious Disease"/>
            <person name="Wu L."/>
            <person name="Ma J."/>
        </authorList>
    </citation>
    <scope>NUCLEOTIDE SEQUENCE [LARGE SCALE GENOMIC DNA]</scope>
    <source>
        <strain evidence="12 13">JCM 10673</strain>
    </source>
</reference>
<dbReference type="Proteomes" id="UP001501005">
    <property type="component" value="Unassembled WGS sequence"/>
</dbReference>
<evidence type="ECO:0000259" key="10">
    <source>
        <dbReference type="Pfam" id="PF04324"/>
    </source>
</evidence>
<feature type="domain" description="FAD/NAD(P)-binding" evidence="11">
    <location>
        <begin position="3"/>
        <end position="269"/>
    </location>
</feature>
<dbReference type="RefSeq" id="WP_344049694.1">
    <property type="nucleotide sequence ID" value="NZ_BAAAHG010000018.1"/>
</dbReference>
<evidence type="ECO:0000256" key="5">
    <source>
        <dbReference type="ARBA" id="ARBA00022617"/>
    </source>
</evidence>
<dbReference type="PANTHER" id="PTHR43809:SF1">
    <property type="entry name" value="NITRITE REDUCTASE (NADH) LARGE SUBUNIT"/>
    <property type="match status" value="1"/>
</dbReference>
<keyword evidence="6" id="KW-0479">Metal-binding</keyword>
<dbReference type="EMBL" id="BAAAHG010000018">
    <property type="protein sequence ID" value="GAA0913529.1"/>
    <property type="molecule type" value="Genomic_DNA"/>
</dbReference>
<evidence type="ECO:0000256" key="6">
    <source>
        <dbReference type="ARBA" id="ARBA00022723"/>
    </source>
</evidence>
<dbReference type="InterPro" id="IPR023753">
    <property type="entry name" value="FAD/NAD-binding_dom"/>
</dbReference>
<keyword evidence="8" id="KW-0408">Iron</keyword>
<dbReference type="InterPro" id="IPR041854">
    <property type="entry name" value="BFD-like_2Fe2S-bd_dom_sf"/>
</dbReference>
<dbReference type="InterPro" id="IPR036188">
    <property type="entry name" value="FAD/NAD-bd_sf"/>
</dbReference>
<keyword evidence="9" id="KW-0411">Iron-sulfur</keyword>
<evidence type="ECO:0000256" key="9">
    <source>
        <dbReference type="ARBA" id="ARBA00023014"/>
    </source>
</evidence>
<keyword evidence="7" id="KW-0560">Oxidoreductase</keyword>
<dbReference type="InterPro" id="IPR007419">
    <property type="entry name" value="BFD-like_2Fe2S-bd_dom"/>
</dbReference>
<comment type="caution">
    <text evidence="12">The sequence shown here is derived from an EMBL/GenBank/DDBJ whole genome shotgun (WGS) entry which is preliminary data.</text>
</comment>
<keyword evidence="5" id="KW-0349">Heme</keyword>